<keyword evidence="6" id="KW-0926">Vacuole</keyword>
<dbReference type="SUPFAM" id="SSF103473">
    <property type="entry name" value="MFS general substrate transporter"/>
    <property type="match status" value="1"/>
</dbReference>
<evidence type="ECO:0000259" key="16">
    <source>
        <dbReference type="PROSITE" id="PS50850"/>
    </source>
</evidence>
<comment type="function">
    <text evidence="11">Efflux pump; part of the gene cluster that mediates the biosynthesis of dothistromin (DOTH), a polyketide toxin very similar in structure to the aflatoxin precursor, versicolorin B. One function of dotC may be to transport early-stage dothistromin biosynthetic intermediates from the cytoplasm into vacuoles, thereby affecting the rate of dothistromin production.</text>
</comment>
<evidence type="ECO:0000256" key="3">
    <source>
        <dbReference type="ARBA" id="ARBA00007520"/>
    </source>
</evidence>
<proteinExistence type="inferred from homology"/>
<dbReference type="Gene3D" id="1.20.1250.20">
    <property type="entry name" value="MFS general substrate transporter like domains"/>
    <property type="match status" value="1"/>
</dbReference>
<dbReference type="OMA" id="TVWIVET"/>
<gene>
    <name evidence="17" type="ORF">DOTSEDRAFT_54460</name>
</gene>
<evidence type="ECO:0000256" key="4">
    <source>
        <dbReference type="ARBA" id="ARBA00022448"/>
    </source>
</evidence>
<dbReference type="PANTHER" id="PTHR23501:SF102">
    <property type="entry name" value="DRUG TRANSPORTER, PUTATIVE (AFU_ORTHOLOGUE AFUA_3G08530)-RELATED"/>
    <property type="match status" value="1"/>
</dbReference>
<dbReference type="HOGENOM" id="CLU_000960_22_1_1"/>
<organism evidence="17 18">
    <name type="scientific">Dothistroma septosporum (strain NZE10 / CBS 128990)</name>
    <name type="common">Red band needle blight fungus</name>
    <name type="synonym">Mycosphaerella pini</name>
    <dbReference type="NCBI Taxonomy" id="675120"/>
    <lineage>
        <taxon>Eukaryota</taxon>
        <taxon>Fungi</taxon>
        <taxon>Dikarya</taxon>
        <taxon>Ascomycota</taxon>
        <taxon>Pezizomycotina</taxon>
        <taxon>Dothideomycetes</taxon>
        <taxon>Dothideomycetidae</taxon>
        <taxon>Mycosphaerellales</taxon>
        <taxon>Mycosphaerellaceae</taxon>
        <taxon>Dothistroma</taxon>
    </lineage>
</organism>
<keyword evidence="7 15" id="KW-0812">Transmembrane</keyword>
<keyword evidence="8 15" id="KW-1133">Transmembrane helix</keyword>
<dbReference type="Gene3D" id="1.20.1720.10">
    <property type="entry name" value="Multidrug resistance protein D"/>
    <property type="match status" value="1"/>
</dbReference>
<feature type="transmembrane region" description="Helical" evidence="15">
    <location>
        <begin position="188"/>
        <end position="208"/>
    </location>
</feature>
<feature type="transmembrane region" description="Helical" evidence="15">
    <location>
        <begin position="418"/>
        <end position="439"/>
    </location>
</feature>
<evidence type="ECO:0000256" key="1">
    <source>
        <dbReference type="ARBA" id="ARBA00004128"/>
    </source>
</evidence>
<keyword evidence="4" id="KW-0813">Transport</keyword>
<evidence type="ECO:0000256" key="7">
    <source>
        <dbReference type="ARBA" id="ARBA00022692"/>
    </source>
</evidence>
<evidence type="ECO:0000313" key="17">
    <source>
        <dbReference type="EMBL" id="EME41971.1"/>
    </source>
</evidence>
<dbReference type="eggNOG" id="KOG0254">
    <property type="taxonomic scope" value="Eukaryota"/>
</dbReference>
<dbReference type="PANTHER" id="PTHR23501">
    <property type="entry name" value="MAJOR FACILITATOR SUPERFAMILY"/>
    <property type="match status" value="1"/>
</dbReference>
<dbReference type="EMBL" id="KB446541">
    <property type="protein sequence ID" value="EME41971.1"/>
    <property type="molecule type" value="Genomic_DNA"/>
</dbReference>
<dbReference type="CDD" id="cd17502">
    <property type="entry name" value="MFS_Azr1_MDR_like"/>
    <property type="match status" value="1"/>
</dbReference>
<comment type="subcellular location">
    <subcellularLocation>
        <location evidence="2">Cell membrane</location>
        <topology evidence="2">Multi-pass membrane protein</topology>
    </subcellularLocation>
    <subcellularLocation>
        <location evidence="1">Vacuole membrane</location>
        <topology evidence="1">Multi-pass membrane protein</topology>
    </subcellularLocation>
</comment>
<dbReference type="Pfam" id="PF07690">
    <property type="entry name" value="MFS_1"/>
    <property type="match status" value="1"/>
</dbReference>
<dbReference type="OrthoDB" id="10021397at2759"/>
<feature type="region of interest" description="Disordered" evidence="14">
    <location>
        <begin position="1"/>
        <end position="51"/>
    </location>
</feature>
<evidence type="ECO:0000256" key="11">
    <source>
        <dbReference type="ARBA" id="ARBA00057269"/>
    </source>
</evidence>
<evidence type="ECO:0000256" key="15">
    <source>
        <dbReference type="SAM" id="Phobius"/>
    </source>
</evidence>
<feature type="transmembrane region" description="Helical" evidence="15">
    <location>
        <begin position="281"/>
        <end position="303"/>
    </location>
</feature>
<dbReference type="GO" id="GO:0005886">
    <property type="term" value="C:plasma membrane"/>
    <property type="evidence" value="ECO:0007669"/>
    <property type="project" value="UniProtKB-SubCell"/>
</dbReference>
<keyword evidence="18" id="KW-1185">Reference proteome</keyword>
<feature type="transmembrane region" description="Helical" evidence="15">
    <location>
        <begin position="220"/>
        <end position="239"/>
    </location>
</feature>
<dbReference type="PROSITE" id="PS50850">
    <property type="entry name" value="MFS"/>
    <property type="match status" value="1"/>
</dbReference>
<feature type="transmembrane region" description="Helical" evidence="15">
    <location>
        <begin position="155"/>
        <end position="176"/>
    </location>
</feature>
<keyword evidence="5" id="KW-1003">Cell membrane</keyword>
<dbReference type="FunFam" id="1.20.1720.10:FF:000014">
    <property type="entry name" value="MFS drug transporter, putative"/>
    <property type="match status" value="1"/>
</dbReference>
<feature type="transmembrane region" description="Helical" evidence="15">
    <location>
        <begin position="251"/>
        <end position="275"/>
    </location>
</feature>
<feature type="transmembrane region" description="Helical" evidence="15">
    <location>
        <begin position="387"/>
        <end position="406"/>
    </location>
</feature>
<evidence type="ECO:0000256" key="10">
    <source>
        <dbReference type="ARBA" id="ARBA00023180"/>
    </source>
</evidence>
<evidence type="ECO:0000313" key="18">
    <source>
        <dbReference type="Proteomes" id="UP000016933"/>
    </source>
</evidence>
<name>N1PKW9_DOTSN</name>
<feature type="transmembrane region" description="Helical" evidence="15">
    <location>
        <begin position="531"/>
        <end position="550"/>
    </location>
</feature>
<reference evidence="17 18" key="2">
    <citation type="journal article" date="2012" name="PLoS Pathog.">
        <title>Diverse lifestyles and strategies of plant pathogenesis encoded in the genomes of eighteen Dothideomycetes fungi.</title>
        <authorList>
            <person name="Ohm R.A."/>
            <person name="Feau N."/>
            <person name="Henrissat B."/>
            <person name="Schoch C.L."/>
            <person name="Horwitz B.A."/>
            <person name="Barry K.W."/>
            <person name="Condon B.J."/>
            <person name="Copeland A.C."/>
            <person name="Dhillon B."/>
            <person name="Glaser F."/>
            <person name="Hesse C.N."/>
            <person name="Kosti I."/>
            <person name="LaButti K."/>
            <person name="Lindquist E.A."/>
            <person name="Lucas S."/>
            <person name="Salamov A.A."/>
            <person name="Bradshaw R.E."/>
            <person name="Ciuffetti L."/>
            <person name="Hamelin R.C."/>
            <person name="Kema G.H.J."/>
            <person name="Lawrence C."/>
            <person name="Scott J.A."/>
            <person name="Spatafora J.W."/>
            <person name="Turgeon B.G."/>
            <person name="de Wit P.J.G.M."/>
            <person name="Zhong S."/>
            <person name="Goodwin S.B."/>
            <person name="Grigoriev I.V."/>
        </authorList>
    </citation>
    <scope>NUCLEOTIDE SEQUENCE [LARGE SCALE GENOMIC DNA]</scope>
    <source>
        <strain evidence="18">NZE10 / CBS 128990</strain>
    </source>
</reference>
<feature type="transmembrane region" description="Helical" evidence="15">
    <location>
        <begin position="324"/>
        <end position="344"/>
    </location>
</feature>
<feature type="transmembrane region" description="Helical" evidence="15">
    <location>
        <begin position="130"/>
        <end position="149"/>
    </location>
</feature>
<evidence type="ECO:0000256" key="13">
    <source>
        <dbReference type="ARBA" id="ARBA00083178"/>
    </source>
</evidence>
<dbReference type="InterPro" id="IPR036259">
    <property type="entry name" value="MFS_trans_sf"/>
</dbReference>
<dbReference type="GO" id="GO:0022857">
    <property type="term" value="F:transmembrane transporter activity"/>
    <property type="evidence" value="ECO:0007669"/>
    <property type="project" value="InterPro"/>
</dbReference>
<dbReference type="Proteomes" id="UP000016933">
    <property type="component" value="Unassembled WGS sequence"/>
</dbReference>
<sequence length="588" mass="62446">MAAMEHTVPPQHSEKDEIASSDHSLQGASVENSLSRQSEGKNDDVAEEAEKGQLDESKKGLVVVVMLSLCLSVFLCALDATIITTALPTIAEQFNSTAGYTWIASSYLMSEAATTPLWGKLGDIFGRKPALLLSNLLFLVGSVLCGASTSVEMLIAARAIQGAGAGGIITLVDVIISDLFSMRTRGAYLGMVGATWALACGLGPILGGVFTSQVSWRWCFYVNAPLDGVALIITFLFPLSTPRTPIIQGLLAVDWSGTLTITGGILMILLGLTYGGITYPWTSATVLCLIIFGAVTLGIFVLTQWKVARYPIMPLDLFSNRSNLGSLGVTFAHGWFFMAVFYFMPLYFQAGLGANALLSGVYLLPAVLATGVSAAVTGGVISATGRFIPPILLGITLALLGIGLFIDLDENSSWAKIIIYQLITGLGLGPNFQAPLVALQAHVRQRDVSTATATFNLVRVMANAISVVIGDVVVANQMNKQQAFLRASLGEARATLLAGENAVASVGLVRSWPAAAREIGRKAFSKSLRTVWIVETCFVVLGLLFCALLRSNVLSTDLEKIEQGLETEERNALARKAEREGAAVKSEA</sequence>
<evidence type="ECO:0000256" key="9">
    <source>
        <dbReference type="ARBA" id="ARBA00023136"/>
    </source>
</evidence>
<feature type="domain" description="Major facilitator superfamily (MFS) profile" evidence="16">
    <location>
        <begin position="65"/>
        <end position="554"/>
    </location>
</feature>
<evidence type="ECO:0000256" key="14">
    <source>
        <dbReference type="SAM" id="MobiDB-lite"/>
    </source>
</evidence>
<dbReference type="InterPro" id="IPR020846">
    <property type="entry name" value="MFS_dom"/>
</dbReference>
<protein>
    <recommendedName>
        <fullName evidence="12">Efflux pump dotC</fullName>
    </recommendedName>
    <alternativeName>
        <fullName evidence="13">Dothistromin biosynthesis protein C</fullName>
    </alternativeName>
</protein>
<feature type="transmembrane region" description="Helical" evidence="15">
    <location>
        <begin position="356"/>
        <end position="380"/>
    </location>
</feature>
<feature type="compositionally biased region" description="Basic and acidic residues" evidence="14">
    <location>
        <begin position="38"/>
        <end position="51"/>
    </location>
</feature>
<accession>N1PKW9</accession>
<evidence type="ECO:0000256" key="8">
    <source>
        <dbReference type="ARBA" id="ARBA00022989"/>
    </source>
</evidence>
<feature type="transmembrane region" description="Helical" evidence="15">
    <location>
        <begin position="99"/>
        <end position="118"/>
    </location>
</feature>
<evidence type="ECO:0000256" key="6">
    <source>
        <dbReference type="ARBA" id="ARBA00022554"/>
    </source>
</evidence>
<reference evidence="18" key="1">
    <citation type="journal article" date="2012" name="PLoS Genet.">
        <title>The genomes of the fungal plant pathogens Cladosporium fulvum and Dothistroma septosporum reveal adaptation to different hosts and lifestyles but also signatures of common ancestry.</title>
        <authorList>
            <person name="de Wit P.J.G.M."/>
            <person name="van der Burgt A."/>
            <person name="Oekmen B."/>
            <person name="Stergiopoulos I."/>
            <person name="Abd-Elsalam K.A."/>
            <person name="Aerts A.L."/>
            <person name="Bahkali A.H."/>
            <person name="Beenen H.G."/>
            <person name="Chettri P."/>
            <person name="Cox M.P."/>
            <person name="Datema E."/>
            <person name="de Vries R.P."/>
            <person name="Dhillon B."/>
            <person name="Ganley A.R."/>
            <person name="Griffiths S.A."/>
            <person name="Guo Y."/>
            <person name="Hamelin R.C."/>
            <person name="Henrissat B."/>
            <person name="Kabir M.S."/>
            <person name="Jashni M.K."/>
            <person name="Kema G."/>
            <person name="Klaubauf S."/>
            <person name="Lapidus A."/>
            <person name="Levasseur A."/>
            <person name="Lindquist E."/>
            <person name="Mehrabi R."/>
            <person name="Ohm R.A."/>
            <person name="Owen T.J."/>
            <person name="Salamov A."/>
            <person name="Schwelm A."/>
            <person name="Schijlen E."/>
            <person name="Sun H."/>
            <person name="van den Burg H.A."/>
            <person name="van Ham R.C.H.J."/>
            <person name="Zhang S."/>
            <person name="Goodwin S.B."/>
            <person name="Grigoriev I.V."/>
            <person name="Collemare J."/>
            <person name="Bradshaw R.E."/>
        </authorList>
    </citation>
    <scope>NUCLEOTIDE SEQUENCE [LARGE SCALE GENOMIC DNA]</scope>
    <source>
        <strain evidence="18">NZE10 / CBS 128990</strain>
    </source>
</reference>
<evidence type="ECO:0000256" key="2">
    <source>
        <dbReference type="ARBA" id="ARBA00004651"/>
    </source>
</evidence>
<dbReference type="GO" id="GO:0005774">
    <property type="term" value="C:vacuolar membrane"/>
    <property type="evidence" value="ECO:0007669"/>
    <property type="project" value="UniProtKB-SubCell"/>
</dbReference>
<evidence type="ECO:0000256" key="5">
    <source>
        <dbReference type="ARBA" id="ARBA00022475"/>
    </source>
</evidence>
<dbReference type="FunFam" id="1.20.1250.20:FF:000196">
    <property type="entry name" value="MFS toxin efflux pump (AflT)"/>
    <property type="match status" value="1"/>
</dbReference>
<feature type="transmembrane region" description="Helical" evidence="15">
    <location>
        <begin position="61"/>
        <end position="87"/>
    </location>
</feature>
<keyword evidence="9 15" id="KW-0472">Membrane</keyword>
<comment type="similarity">
    <text evidence="3">Belongs to the major facilitator superfamily. TCR/Tet family.</text>
</comment>
<keyword evidence="10" id="KW-0325">Glycoprotein</keyword>
<dbReference type="AlphaFoldDB" id="N1PKW9"/>
<dbReference type="InterPro" id="IPR011701">
    <property type="entry name" value="MFS"/>
</dbReference>
<evidence type="ECO:0000256" key="12">
    <source>
        <dbReference type="ARBA" id="ARBA00069956"/>
    </source>
</evidence>
<feature type="compositionally biased region" description="Polar residues" evidence="14">
    <location>
        <begin position="21"/>
        <end position="37"/>
    </location>
</feature>
<dbReference type="PRINTS" id="PR01036">
    <property type="entry name" value="TCRTETB"/>
</dbReference>